<dbReference type="Gene3D" id="2.60.40.790">
    <property type="match status" value="1"/>
</dbReference>
<dbReference type="SUPFAM" id="SSF49764">
    <property type="entry name" value="HSP20-like chaperones"/>
    <property type="match status" value="1"/>
</dbReference>
<evidence type="ECO:0000256" key="1">
    <source>
        <dbReference type="PROSITE-ProRule" id="PRU00285"/>
    </source>
</evidence>
<evidence type="ECO:0000259" key="3">
    <source>
        <dbReference type="PROSITE" id="PS01031"/>
    </source>
</evidence>
<dbReference type="CDD" id="cd06464">
    <property type="entry name" value="ACD_sHsps-like"/>
    <property type="match status" value="1"/>
</dbReference>
<feature type="domain" description="SHSP" evidence="3">
    <location>
        <begin position="31"/>
        <end position="143"/>
    </location>
</feature>
<dbReference type="InterPro" id="IPR031107">
    <property type="entry name" value="Small_HSP"/>
</dbReference>
<gene>
    <name evidence="4" type="ORF">RT717_04145</name>
</gene>
<sequence>MTLVKRNGSLPMIDSLLTDLWDTEKFFGDDFLQRPLLPAVNIKETEKGYEIEMAAPGFKKDDFRVSIEKGMLTVTSERKEENEEKKPNYTRREFFQTNFKRSFSLPEDVNEEKVHAEYKNGVLQLQLNKMAEPAKPVRKVLVE</sequence>
<dbReference type="PROSITE" id="PS01031">
    <property type="entry name" value="SHSP"/>
    <property type="match status" value="1"/>
</dbReference>
<proteinExistence type="inferred from homology"/>
<keyword evidence="5" id="KW-1185">Reference proteome</keyword>
<accession>A0ABZ0IST4</accession>
<reference evidence="4 5" key="1">
    <citation type="journal article" date="2023" name="Microbiol. Resour. Announc.">
        <title>Complete Genome Sequence of Imperialibacter roseus strain P4T.</title>
        <authorList>
            <person name="Tizabi D.R."/>
            <person name="Bachvaroff T."/>
            <person name="Hill R.T."/>
        </authorList>
    </citation>
    <scope>NUCLEOTIDE SEQUENCE [LARGE SCALE GENOMIC DNA]</scope>
    <source>
        <strain evidence="4 5">P4T</strain>
    </source>
</reference>
<dbReference type="Proteomes" id="UP001302349">
    <property type="component" value="Chromosome"/>
</dbReference>
<dbReference type="Pfam" id="PF00011">
    <property type="entry name" value="HSP20"/>
    <property type="match status" value="1"/>
</dbReference>
<evidence type="ECO:0000313" key="5">
    <source>
        <dbReference type="Proteomes" id="UP001302349"/>
    </source>
</evidence>
<organism evidence="4 5">
    <name type="scientific">Imperialibacter roseus</name>
    <dbReference type="NCBI Taxonomy" id="1324217"/>
    <lineage>
        <taxon>Bacteria</taxon>
        <taxon>Pseudomonadati</taxon>
        <taxon>Bacteroidota</taxon>
        <taxon>Cytophagia</taxon>
        <taxon>Cytophagales</taxon>
        <taxon>Flammeovirgaceae</taxon>
        <taxon>Imperialibacter</taxon>
    </lineage>
</organism>
<dbReference type="InterPro" id="IPR008978">
    <property type="entry name" value="HSP20-like_chaperone"/>
</dbReference>
<dbReference type="PANTHER" id="PTHR11527">
    <property type="entry name" value="HEAT-SHOCK PROTEIN 20 FAMILY MEMBER"/>
    <property type="match status" value="1"/>
</dbReference>
<dbReference type="InterPro" id="IPR002068">
    <property type="entry name" value="A-crystallin/Hsp20_dom"/>
</dbReference>
<dbReference type="EMBL" id="CP136051">
    <property type="protein sequence ID" value="WOK07816.1"/>
    <property type="molecule type" value="Genomic_DNA"/>
</dbReference>
<dbReference type="RefSeq" id="WP_317490467.1">
    <property type="nucleotide sequence ID" value="NZ_CP136051.1"/>
</dbReference>
<name>A0ABZ0IST4_9BACT</name>
<evidence type="ECO:0000256" key="2">
    <source>
        <dbReference type="RuleBase" id="RU003616"/>
    </source>
</evidence>
<evidence type="ECO:0000313" key="4">
    <source>
        <dbReference type="EMBL" id="WOK07816.1"/>
    </source>
</evidence>
<protein>
    <submittedName>
        <fullName evidence="4">Hsp20/alpha crystallin family protein</fullName>
    </submittedName>
</protein>
<comment type="similarity">
    <text evidence="1 2">Belongs to the small heat shock protein (HSP20) family.</text>
</comment>